<evidence type="ECO:0000256" key="8">
    <source>
        <dbReference type="ARBA" id="ARBA00023280"/>
    </source>
</evidence>
<feature type="region of interest" description="Disordered" evidence="9">
    <location>
        <begin position="10"/>
        <end position="73"/>
    </location>
</feature>
<reference evidence="10" key="1">
    <citation type="submission" date="2015-06" db="EMBL/GenBank/DDBJ databases">
        <title>A fatal Sendai virus infection with the new strain Heidelberg in a three weeks old white-headed marmoset: the role of 'open view' diagnostic in uncommon diseases in zoo animals.</title>
        <authorList>
            <person name="Schneider-Buehl L."/>
            <person name="Hoferer M."/>
            <person name="Saenger K."/>
            <person name="Lange M."/>
            <person name="Stockklausner J."/>
            <person name="Kohl C."/>
            <person name="Kurth A."/>
        </authorList>
    </citation>
    <scope>NUCLEOTIDE SEQUENCE</scope>
    <source>
        <strain evidence="10">Heidelberg</strain>
    </source>
</reference>
<keyword evidence="6" id="KW-1105">Inhibition of host STAT1 by virus</keyword>
<keyword evidence="7" id="KW-0922">Interferon antiviral system evasion</keyword>
<evidence type="ECO:0000256" key="6">
    <source>
        <dbReference type="ARBA" id="ARBA00022961"/>
    </source>
</evidence>
<keyword evidence="2" id="KW-0945">Host-virus interaction</keyword>
<dbReference type="GO" id="GO:0039502">
    <property type="term" value="P:symbiont-mediated suppression of host type I interferon-mediated signaling pathway"/>
    <property type="evidence" value="ECO:0007669"/>
    <property type="project" value="UniProtKB-KW"/>
</dbReference>
<proteinExistence type="inferred from homology"/>
<gene>
    <name evidence="10" type="primary">C</name>
</gene>
<evidence type="ECO:0000256" key="7">
    <source>
        <dbReference type="ARBA" id="ARBA00023258"/>
    </source>
</evidence>
<keyword evidence="4" id="KW-1114">Inhibition of host interferon signaling pathway by virus</keyword>
<organism evidence="10">
    <name type="scientific">Respirovirus muris</name>
    <dbReference type="NCBI Taxonomy" id="3052731"/>
    <lineage>
        <taxon>Viruses</taxon>
        <taxon>Riboviria</taxon>
        <taxon>Orthornavirae</taxon>
        <taxon>Negarnaviricota</taxon>
        <taxon>Haploviricotina</taxon>
        <taxon>Monjiviricetes</taxon>
        <taxon>Mononegavirales</taxon>
        <taxon>Paramyxoviridae</taxon>
        <taxon>Feraresvirinae</taxon>
        <taxon>Respirovirus</taxon>
    </lineage>
</organism>
<evidence type="ECO:0000256" key="3">
    <source>
        <dbReference type="ARBA" id="ARBA00022632"/>
    </source>
</evidence>
<dbReference type="InterPro" id="IPR002608">
    <property type="entry name" value="Paramyxo_C"/>
</dbReference>
<sequence length="204" mass="24058">MPSFLKKILKLRGRRQEDESRSRMLSDSSMRSYQVNQLKSEEIEAGSTTLSTPSKGQALPTESKVMAREKSRHPRTKIIDQVRRVESLGEQASQRQKHMLETLINKIYTGPLGEELVQTLYLRIWAMEETPESLKILQMREDIRDQVLKMKTERWLRTLIRGEKTKLKDFQKRYEEVHPYLMTEKVEQIIMEEAWSLAAHIVQE</sequence>
<evidence type="ECO:0000256" key="9">
    <source>
        <dbReference type="SAM" id="MobiDB-lite"/>
    </source>
</evidence>
<evidence type="ECO:0000256" key="2">
    <source>
        <dbReference type="ARBA" id="ARBA00022581"/>
    </source>
</evidence>
<accession>A0A1I9LV28</accession>
<keyword evidence="5" id="KW-1106">Inhibition of host STAT2 by virus</keyword>
<dbReference type="GO" id="GO:0039564">
    <property type="term" value="P:symbiont-mediated suppression of host JAK-STAT cascade via inhibition of STAT2 activity"/>
    <property type="evidence" value="ECO:0007669"/>
    <property type="project" value="UniProtKB-KW"/>
</dbReference>
<keyword evidence="8" id="KW-0899">Viral immunoevasion</keyword>
<dbReference type="Pfam" id="PF01692">
    <property type="entry name" value="Paramyxo_C"/>
    <property type="match status" value="1"/>
</dbReference>
<comment type="similarity">
    <text evidence="1">Belongs to the respirovirus protein C family.</text>
</comment>
<evidence type="ECO:0000313" key="10">
    <source>
        <dbReference type="EMBL" id="ANQ45723.1"/>
    </source>
</evidence>
<evidence type="ECO:0000256" key="5">
    <source>
        <dbReference type="ARBA" id="ARBA00022883"/>
    </source>
</evidence>
<dbReference type="GO" id="GO:0039563">
    <property type="term" value="P:symbiont-mediated suppression of host JAK-STAT cascade via inhibition of STAT1 activity"/>
    <property type="evidence" value="ECO:0007669"/>
    <property type="project" value="UniProtKB-KW"/>
</dbReference>
<name>A0A1I9LV28_9MONO</name>
<evidence type="ECO:0000256" key="4">
    <source>
        <dbReference type="ARBA" id="ARBA00022830"/>
    </source>
</evidence>
<feature type="compositionally biased region" description="Polar residues" evidence="9">
    <location>
        <begin position="46"/>
        <end position="55"/>
    </location>
</feature>
<dbReference type="EMBL" id="KT120023">
    <property type="protein sequence ID" value="ANQ45723.1"/>
    <property type="molecule type" value="Viral_cRNA"/>
</dbReference>
<evidence type="ECO:0000256" key="1">
    <source>
        <dbReference type="ARBA" id="ARBA00010087"/>
    </source>
</evidence>
<dbReference type="GO" id="GO:0052170">
    <property type="term" value="P:symbiont-mediated suppression of host innate immune response"/>
    <property type="evidence" value="ECO:0007669"/>
    <property type="project" value="UniProtKB-KW"/>
</dbReference>
<protein>
    <submittedName>
        <fullName evidence="10">C protein</fullName>
    </submittedName>
</protein>
<keyword evidence="3" id="KW-1090">Inhibition of host innate immune response by virus</keyword>
<feature type="compositionally biased region" description="Basic and acidic residues" evidence="9">
    <location>
        <begin position="14"/>
        <end position="24"/>
    </location>
</feature>